<gene>
    <name evidence="1" type="ORF">SAMN04488109_6823</name>
</gene>
<protein>
    <submittedName>
        <fullName evidence="1">Uncharacterized protein</fullName>
    </submittedName>
</protein>
<accession>A0A1M5XTB7</accession>
<evidence type="ECO:0000313" key="1">
    <source>
        <dbReference type="EMBL" id="SHI02758.1"/>
    </source>
</evidence>
<proteinExistence type="predicted"/>
<reference evidence="1 2" key="1">
    <citation type="submission" date="2016-11" db="EMBL/GenBank/DDBJ databases">
        <authorList>
            <person name="Jaros S."/>
            <person name="Januszkiewicz K."/>
            <person name="Wedrychowicz H."/>
        </authorList>
    </citation>
    <scope>NUCLEOTIDE SEQUENCE [LARGE SCALE GENOMIC DNA]</scope>
    <source>
        <strain evidence="1 2">DSM 24574</strain>
    </source>
</reference>
<evidence type="ECO:0000313" key="2">
    <source>
        <dbReference type="Proteomes" id="UP000184212"/>
    </source>
</evidence>
<dbReference type="EMBL" id="FQWQ01000007">
    <property type="protein sequence ID" value="SHI02758.1"/>
    <property type="molecule type" value="Genomic_DNA"/>
</dbReference>
<organism evidence="1 2">
    <name type="scientific">Chryseolinea serpens</name>
    <dbReference type="NCBI Taxonomy" id="947013"/>
    <lineage>
        <taxon>Bacteria</taxon>
        <taxon>Pseudomonadati</taxon>
        <taxon>Bacteroidota</taxon>
        <taxon>Cytophagia</taxon>
        <taxon>Cytophagales</taxon>
        <taxon>Fulvivirgaceae</taxon>
        <taxon>Chryseolinea</taxon>
    </lineage>
</organism>
<dbReference type="AlphaFoldDB" id="A0A1M5XTB7"/>
<sequence length="47" mass="5025">MAALMGWKPMVASVSISAATTAIKAWVGVDNFFLVTIPSLRVDHSFS</sequence>
<keyword evidence="2" id="KW-1185">Reference proteome</keyword>
<name>A0A1M5XTB7_9BACT</name>
<dbReference type="Proteomes" id="UP000184212">
    <property type="component" value="Unassembled WGS sequence"/>
</dbReference>